<dbReference type="AlphaFoldDB" id="B4JG27"/>
<organism evidence="3">
    <name type="scientific">Drosophila grimshawi</name>
    <name type="common">Hawaiian fruit fly</name>
    <name type="synonym">Idiomyia grimshawi</name>
    <dbReference type="NCBI Taxonomy" id="7222"/>
    <lineage>
        <taxon>Eukaryota</taxon>
        <taxon>Metazoa</taxon>
        <taxon>Ecdysozoa</taxon>
        <taxon>Arthropoda</taxon>
        <taxon>Hexapoda</taxon>
        <taxon>Insecta</taxon>
        <taxon>Pterygota</taxon>
        <taxon>Neoptera</taxon>
        <taxon>Endopterygota</taxon>
        <taxon>Diptera</taxon>
        <taxon>Brachycera</taxon>
        <taxon>Muscomorpha</taxon>
        <taxon>Ephydroidea</taxon>
        <taxon>Drosophilidae</taxon>
        <taxon>Drosophila</taxon>
        <taxon>Hawaiian Drosophila</taxon>
    </lineage>
</organism>
<dbReference type="InParanoid" id="B4JG27"/>
<reference evidence="2 3" key="1">
    <citation type="journal article" date="2007" name="Nature">
        <title>Evolution of genes and genomes on the Drosophila phylogeny.</title>
        <authorList>
            <consortium name="Drosophila 12 Genomes Consortium"/>
            <person name="Clark A.G."/>
            <person name="Eisen M.B."/>
            <person name="Smith D.R."/>
            <person name="Bergman C.M."/>
            <person name="Oliver B."/>
            <person name="Markow T.A."/>
            <person name="Kaufman T.C."/>
            <person name="Kellis M."/>
            <person name="Gelbart W."/>
            <person name="Iyer V.N."/>
            <person name="Pollard D.A."/>
            <person name="Sackton T.B."/>
            <person name="Larracuente A.M."/>
            <person name="Singh N.D."/>
            <person name="Abad J.P."/>
            <person name="Abt D.N."/>
            <person name="Adryan B."/>
            <person name="Aguade M."/>
            <person name="Akashi H."/>
            <person name="Anderson W.W."/>
            <person name="Aquadro C.F."/>
            <person name="Ardell D.H."/>
            <person name="Arguello R."/>
            <person name="Artieri C.G."/>
            <person name="Barbash D.A."/>
            <person name="Barker D."/>
            <person name="Barsanti P."/>
            <person name="Batterham P."/>
            <person name="Batzoglou S."/>
            <person name="Begun D."/>
            <person name="Bhutkar A."/>
            <person name="Blanco E."/>
            <person name="Bosak S.A."/>
            <person name="Bradley R.K."/>
            <person name="Brand A.D."/>
            <person name="Brent M.R."/>
            <person name="Brooks A.N."/>
            <person name="Brown R.H."/>
            <person name="Butlin R.K."/>
            <person name="Caggese C."/>
            <person name="Calvi B.R."/>
            <person name="Bernardo de Carvalho A."/>
            <person name="Caspi A."/>
            <person name="Castrezana S."/>
            <person name="Celniker S.E."/>
            <person name="Chang J.L."/>
            <person name="Chapple C."/>
            <person name="Chatterji S."/>
            <person name="Chinwalla A."/>
            <person name="Civetta A."/>
            <person name="Clifton S.W."/>
            <person name="Comeron J.M."/>
            <person name="Costello J.C."/>
            <person name="Coyne J.A."/>
            <person name="Daub J."/>
            <person name="David R.G."/>
            <person name="Delcher A.L."/>
            <person name="Delehaunty K."/>
            <person name="Do C.B."/>
            <person name="Ebling H."/>
            <person name="Edwards K."/>
            <person name="Eickbush T."/>
            <person name="Evans J.D."/>
            <person name="Filipski A."/>
            <person name="Findeiss S."/>
            <person name="Freyhult E."/>
            <person name="Fulton L."/>
            <person name="Fulton R."/>
            <person name="Garcia A.C."/>
            <person name="Gardiner A."/>
            <person name="Garfield D.A."/>
            <person name="Garvin B.E."/>
            <person name="Gibson G."/>
            <person name="Gilbert D."/>
            <person name="Gnerre S."/>
            <person name="Godfrey J."/>
            <person name="Good R."/>
            <person name="Gotea V."/>
            <person name="Gravely B."/>
            <person name="Greenberg A.J."/>
            <person name="Griffiths-Jones S."/>
            <person name="Gross S."/>
            <person name="Guigo R."/>
            <person name="Gustafson E.A."/>
            <person name="Haerty W."/>
            <person name="Hahn M.W."/>
            <person name="Halligan D.L."/>
            <person name="Halpern A.L."/>
            <person name="Halter G.M."/>
            <person name="Han M.V."/>
            <person name="Heger A."/>
            <person name="Hillier L."/>
            <person name="Hinrichs A.S."/>
            <person name="Holmes I."/>
            <person name="Hoskins R.A."/>
            <person name="Hubisz M.J."/>
            <person name="Hultmark D."/>
            <person name="Huntley M.A."/>
            <person name="Jaffe D.B."/>
            <person name="Jagadeeshan S."/>
            <person name="Jeck W.R."/>
            <person name="Johnson J."/>
            <person name="Jones C.D."/>
            <person name="Jordan W.C."/>
            <person name="Karpen G.H."/>
            <person name="Kataoka E."/>
            <person name="Keightley P.D."/>
            <person name="Kheradpour P."/>
            <person name="Kirkness E.F."/>
            <person name="Koerich L.B."/>
            <person name="Kristiansen K."/>
            <person name="Kudrna D."/>
            <person name="Kulathinal R.J."/>
            <person name="Kumar S."/>
            <person name="Kwok R."/>
            <person name="Lander E."/>
            <person name="Langley C.H."/>
            <person name="Lapoint R."/>
            <person name="Lazzaro B.P."/>
            <person name="Lee S.J."/>
            <person name="Levesque L."/>
            <person name="Li R."/>
            <person name="Lin C.F."/>
            <person name="Lin M.F."/>
            <person name="Lindblad-Toh K."/>
            <person name="Llopart A."/>
            <person name="Long M."/>
            <person name="Low L."/>
            <person name="Lozovsky E."/>
            <person name="Lu J."/>
            <person name="Luo M."/>
            <person name="Machado C.A."/>
            <person name="Makalowski W."/>
            <person name="Marzo M."/>
            <person name="Matsuda M."/>
            <person name="Matzkin L."/>
            <person name="McAllister B."/>
            <person name="McBride C.S."/>
            <person name="McKernan B."/>
            <person name="McKernan K."/>
            <person name="Mendez-Lago M."/>
            <person name="Minx P."/>
            <person name="Mollenhauer M.U."/>
            <person name="Montooth K."/>
            <person name="Mount S.M."/>
            <person name="Mu X."/>
            <person name="Myers E."/>
            <person name="Negre B."/>
            <person name="Newfeld S."/>
            <person name="Nielsen R."/>
            <person name="Noor M.A."/>
            <person name="O'Grady P."/>
            <person name="Pachter L."/>
            <person name="Papaceit M."/>
            <person name="Parisi M.J."/>
            <person name="Parisi M."/>
            <person name="Parts L."/>
            <person name="Pedersen J.S."/>
            <person name="Pesole G."/>
            <person name="Phillippy A.M."/>
            <person name="Ponting C.P."/>
            <person name="Pop M."/>
            <person name="Porcelli D."/>
            <person name="Powell J.R."/>
            <person name="Prohaska S."/>
            <person name="Pruitt K."/>
            <person name="Puig M."/>
            <person name="Quesneville H."/>
            <person name="Ram K.R."/>
            <person name="Rand D."/>
            <person name="Rasmussen M.D."/>
            <person name="Reed L.K."/>
            <person name="Reenan R."/>
            <person name="Reily A."/>
            <person name="Remington K.A."/>
            <person name="Rieger T.T."/>
            <person name="Ritchie M.G."/>
            <person name="Robin C."/>
            <person name="Rogers Y.H."/>
            <person name="Rohde C."/>
            <person name="Rozas J."/>
            <person name="Rubenfield M.J."/>
            <person name="Ruiz A."/>
            <person name="Russo S."/>
            <person name="Salzberg S.L."/>
            <person name="Sanchez-Gracia A."/>
            <person name="Saranga D.J."/>
            <person name="Sato H."/>
            <person name="Schaeffer S.W."/>
            <person name="Schatz M.C."/>
            <person name="Schlenke T."/>
            <person name="Schwartz R."/>
            <person name="Segarra C."/>
            <person name="Singh R.S."/>
            <person name="Sirot L."/>
            <person name="Sirota M."/>
            <person name="Sisneros N.B."/>
            <person name="Smith C.D."/>
            <person name="Smith T.F."/>
            <person name="Spieth J."/>
            <person name="Stage D.E."/>
            <person name="Stark A."/>
            <person name="Stephan W."/>
            <person name="Strausberg R.L."/>
            <person name="Strempel S."/>
            <person name="Sturgill D."/>
            <person name="Sutton G."/>
            <person name="Sutton G.G."/>
            <person name="Tao W."/>
            <person name="Teichmann S."/>
            <person name="Tobari Y.N."/>
            <person name="Tomimura Y."/>
            <person name="Tsolas J.M."/>
            <person name="Valente V.L."/>
            <person name="Venter E."/>
            <person name="Venter J.C."/>
            <person name="Vicario S."/>
            <person name="Vieira F.G."/>
            <person name="Vilella A.J."/>
            <person name="Villasante A."/>
            <person name="Walenz B."/>
            <person name="Wang J."/>
            <person name="Wasserman M."/>
            <person name="Watts T."/>
            <person name="Wilson D."/>
            <person name="Wilson R.K."/>
            <person name="Wing R.A."/>
            <person name="Wolfner M.F."/>
            <person name="Wong A."/>
            <person name="Wong G.K."/>
            <person name="Wu C.I."/>
            <person name="Wu G."/>
            <person name="Yamamoto D."/>
            <person name="Yang H.P."/>
            <person name="Yang S.P."/>
            <person name="Yorke J.A."/>
            <person name="Yoshida K."/>
            <person name="Zdobnov E."/>
            <person name="Zhang P."/>
            <person name="Zhang Y."/>
            <person name="Zimin A.V."/>
            <person name="Baldwin J."/>
            <person name="Abdouelleil A."/>
            <person name="Abdulkadir J."/>
            <person name="Abebe A."/>
            <person name="Abera B."/>
            <person name="Abreu J."/>
            <person name="Acer S.C."/>
            <person name="Aftuck L."/>
            <person name="Alexander A."/>
            <person name="An P."/>
            <person name="Anderson E."/>
            <person name="Anderson S."/>
            <person name="Arachi H."/>
            <person name="Azer M."/>
            <person name="Bachantsang P."/>
            <person name="Barry A."/>
            <person name="Bayul T."/>
            <person name="Berlin A."/>
            <person name="Bessette D."/>
            <person name="Bloom T."/>
            <person name="Blye J."/>
            <person name="Boguslavskiy L."/>
            <person name="Bonnet C."/>
            <person name="Boukhgalter B."/>
            <person name="Bourzgui I."/>
            <person name="Brown A."/>
            <person name="Cahill P."/>
            <person name="Channer S."/>
            <person name="Cheshatsang Y."/>
            <person name="Chuda L."/>
            <person name="Citroen M."/>
            <person name="Collymore A."/>
            <person name="Cooke P."/>
            <person name="Costello M."/>
            <person name="D'Aco K."/>
            <person name="Daza R."/>
            <person name="De Haan G."/>
            <person name="DeGray S."/>
            <person name="DeMaso C."/>
            <person name="Dhargay N."/>
            <person name="Dooley K."/>
            <person name="Dooley E."/>
            <person name="Doricent M."/>
            <person name="Dorje P."/>
            <person name="Dorjee K."/>
            <person name="Dupes A."/>
            <person name="Elong R."/>
            <person name="Falk J."/>
            <person name="Farina A."/>
            <person name="Faro S."/>
            <person name="Ferguson D."/>
            <person name="Fisher S."/>
            <person name="Foley C.D."/>
            <person name="Franke A."/>
            <person name="Friedrich D."/>
            <person name="Gadbois L."/>
            <person name="Gearin G."/>
            <person name="Gearin C.R."/>
            <person name="Giannoukos G."/>
            <person name="Goode T."/>
            <person name="Graham J."/>
            <person name="Grandbois E."/>
            <person name="Grewal S."/>
            <person name="Gyaltsen K."/>
            <person name="Hafez N."/>
            <person name="Hagos B."/>
            <person name="Hall J."/>
            <person name="Henson C."/>
            <person name="Hollinger A."/>
            <person name="Honan T."/>
            <person name="Huard M.D."/>
            <person name="Hughes L."/>
            <person name="Hurhula B."/>
            <person name="Husby M.E."/>
            <person name="Kamat A."/>
            <person name="Kanga B."/>
            <person name="Kashin S."/>
            <person name="Khazanovich D."/>
            <person name="Kisner P."/>
            <person name="Lance K."/>
            <person name="Lara M."/>
            <person name="Lee W."/>
            <person name="Lennon N."/>
            <person name="Letendre F."/>
            <person name="LeVine R."/>
            <person name="Lipovsky A."/>
            <person name="Liu X."/>
            <person name="Liu J."/>
            <person name="Liu S."/>
            <person name="Lokyitsang T."/>
            <person name="Lokyitsang Y."/>
            <person name="Lubonja R."/>
            <person name="Lui A."/>
            <person name="MacDonald P."/>
            <person name="Magnisalis V."/>
            <person name="Maru K."/>
            <person name="Matthews C."/>
            <person name="McCusker W."/>
            <person name="McDonough S."/>
            <person name="Mehta T."/>
            <person name="Meldrim J."/>
            <person name="Meneus L."/>
            <person name="Mihai O."/>
            <person name="Mihalev A."/>
            <person name="Mihova T."/>
            <person name="Mittelman R."/>
            <person name="Mlenga V."/>
            <person name="Montmayeur A."/>
            <person name="Mulrain L."/>
            <person name="Navidi A."/>
            <person name="Naylor J."/>
            <person name="Negash T."/>
            <person name="Nguyen T."/>
            <person name="Nguyen N."/>
            <person name="Nicol R."/>
            <person name="Norbu C."/>
            <person name="Norbu N."/>
            <person name="Novod N."/>
            <person name="O'Neill B."/>
            <person name="Osman S."/>
            <person name="Markiewicz E."/>
            <person name="Oyono O.L."/>
            <person name="Patti C."/>
            <person name="Phunkhang P."/>
            <person name="Pierre F."/>
            <person name="Priest M."/>
            <person name="Raghuraman S."/>
            <person name="Rege F."/>
            <person name="Reyes R."/>
            <person name="Rise C."/>
            <person name="Rogov P."/>
            <person name="Ross K."/>
            <person name="Ryan E."/>
            <person name="Settipalli S."/>
            <person name="Shea T."/>
            <person name="Sherpa N."/>
            <person name="Shi L."/>
            <person name="Shih D."/>
            <person name="Sparrow T."/>
            <person name="Spaulding J."/>
            <person name="Stalker J."/>
            <person name="Stange-Thomann N."/>
            <person name="Stavropoulos S."/>
            <person name="Stone C."/>
            <person name="Strader C."/>
            <person name="Tesfaye S."/>
            <person name="Thomson T."/>
            <person name="Thoulutsang Y."/>
            <person name="Thoulutsang D."/>
            <person name="Topham K."/>
            <person name="Topping I."/>
            <person name="Tsamla T."/>
            <person name="Vassiliev H."/>
            <person name="Vo A."/>
            <person name="Wangchuk T."/>
            <person name="Wangdi T."/>
            <person name="Weiand M."/>
            <person name="Wilkinson J."/>
            <person name="Wilson A."/>
            <person name="Yadav S."/>
            <person name="Young G."/>
            <person name="Yu Q."/>
            <person name="Zembek L."/>
            <person name="Zhong D."/>
            <person name="Zimmer A."/>
            <person name="Zwirko Z."/>
            <person name="Jaffe D.B."/>
            <person name="Alvarez P."/>
            <person name="Brockman W."/>
            <person name="Butler J."/>
            <person name="Chin C."/>
            <person name="Gnerre S."/>
            <person name="Grabherr M."/>
            <person name="Kleber M."/>
            <person name="Mauceli E."/>
            <person name="MacCallum I."/>
        </authorList>
    </citation>
    <scope>NUCLEOTIDE SEQUENCE [LARGE SCALE GENOMIC DNA]</scope>
    <source>
        <strain evidence="3">Tucson 15287-2541.00</strain>
    </source>
</reference>
<proteinExistence type="predicted"/>
<sequence>MVLLADQPSKIPVGYDSVSGFSSHSMQLTRISGTSGDRLAAQNDGNSKHKRTVSHCSISPALDAVRPEGIEIAIQNAAGTEPYLRGIQVPRRLQHPLSQMLQS</sequence>
<evidence type="ECO:0000313" key="3">
    <source>
        <dbReference type="Proteomes" id="UP000001070"/>
    </source>
</evidence>
<name>B4JG27_DROGR</name>
<dbReference type="HOGENOM" id="CLU_2266466_0_0_1"/>
<gene>
    <name evidence="2" type="primary">Dgri\GH18194</name>
    <name evidence="2" type="ORF">Dgri_GH18194</name>
</gene>
<protein>
    <submittedName>
        <fullName evidence="2">GH18194</fullName>
    </submittedName>
</protein>
<dbReference type="Proteomes" id="UP000001070">
    <property type="component" value="Unassembled WGS sequence"/>
</dbReference>
<feature type="region of interest" description="Disordered" evidence="1">
    <location>
        <begin position="32"/>
        <end position="54"/>
    </location>
</feature>
<evidence type="ECO:0000313" key="2">
    <source>
        <dbReference type="EMBL" id="EDV93594.1"/>
    </source>
</evidence>
<evidence type="ECO:0000256" key="1">
    <source>
        <dbReference type="SAM" id="MobiDB-lite"/>
    </source>
</evidence>
<dbReference type="EMBL" id="CH916369">
    <property type="protein sequence ID" value="EDV93594.1"/>
    <property type="molecule type" value="Genomic_DNA"/>
</dbReference>
<keyword evidence="3" id="KW-1185">Reference proteome</keyword>
<accession>B4JG27</accession>